<name>A0ABY4QQG0_9MYCO</name>
<feature type="domain" description="Glycosyltransferase subfamily 4-like N-terminal" evidence="4">
    <location>
        <begin position="17"/>
        <end position="196"/>
    </location>
</feature>
<dbReference type="InterPro" id="IPR001296">
    <property type="entry name" value="Glyco_trans_1"/>
</dbReference>
<sequence length="378" mass="41461">MRIAVVHSYYSNRVPSGENVIVDLQVEALRRAGHDVRLISRHQEDVEKSRAYPAVTAVGVATNRGPRPVDEINRFDPDIVHVHNLFPNFGRSWASRYSSRLVTTVHNYRPLCAAATLLRDGESCTLCPERHSALPALKYRCFKGSRVATLPVALGMRFDRDPLLAAAARVITINDDMRSRYTALGLPEHKVVTVPNFTSAATSPGTRGGDKHGDFWLFVGRISHEKGILPLVRDWPNGPRLKVVGCGPLDEDLRRMARHNVELLGHRSPTEVRALMAAARGLFFPSIWPEGLPTVYLEALATGLPVIAGARSIVGQLVERDGTGIVMSGSVADDIDRADAEFPGLIAHCRNVYEKFYTEAAWVSAVQGVYGDVLAMAG</sequence>
<dbReference type="PANTHER" id="PTHR45947">
    <property type="entry name" value="SULFOQUINOVOSYL TRANSFERASE SQD2"/>
    <property type="match status" value="1"/>
</dbReference>
<evidence type="ECO:0000256" key="1">
    <source>
        <dbReference type="ARBA" id="ARBA00022676"/>
    </source>
</evidence>
<dbReference type="PANTHER" id="PTHR45947:SF13">
    <property type="entry name" value="TRANSFERASE"/>
    <property type="match status" value="1"/>
</dbReference>
<feature type="domain" description="Glycosyl transferase family 1" evidence="3">
    <location>
        <begin position="214"/>
        <end position="335"/>
    </location>
</feature>
<keyword evidence="2" id="KW-0808">Transferase</keyword>
<gene>
    <name evidence="5" type="ORF">M5I08_07850</name>
</gene>
<dbReference type="Pfam" id="PF13579">
    <property type="entry name" value="Glyco_trans_4_4"/>
    <property type="match status" value="1"/>
</dbReference>
<keyword evidence="1" id="KW-0328">Glycosyltransferase</keyword>
<proteinExistence type="predicted"/>
<evidence type="ECO:0000256" key="2">
    <source>
        <dbReference type="ARBA" id="ARBA00022679"/>
    </source>
</evidence>
<accession>A0ABY4QQG0</accession>
<dbReference type="CDD" id="cd03801">
    <property type="entry name" value="GT4_PimA-like"/>
    <property type="match status" value="1"/>
</dbReference>
<evidence type="ECO:0000259" key="3">
    <source>
        <dbReference type="Pfam" id="PF00534"/>
    </source>
</evidence>
<organism evidence="5 6">
    <name type="scientific">Candidatus Mycobacterium methanotrophicum</name>
    <dbReference type="NCBI Taxonomy" id="2943498"/>
    <lineage>
        <taxon>Bacteria</taxon>
        <taxon>Bacillati</taxon>
        <taxon>Actinomycetota</taxon>
        <taxon>Actinomycetes</taxon>
        <taxon>Mycobacteriales</taxon>
        <taxon>Mycobacteriaceae</taxon>
        <taxon>Mycobacterium</taxon>
    </lineage>
</organism>
<dbReference type="InterPro" id="IPR028098">
    <property type="entry name" value="Glyco_trans_4-like_N"/>
</dbReference>
<reference evidence="5" key="1">
    <citation type="submission" date="2022-05" db="EMBL/GenBank/DDBJ databases">
        <title>A methanotrophic Mycobacterium dominates a cave microbial ecosystem.</title>
        <authorList>
            <person name="Van Spanning R.J.M."/>
            <person name="Guan Q."/>
            <person name="Melkonian C."/>
            <person name="Gallant J."/>
            <person name="Polerecky L."/>
            <person name="Flot J.-F."/>
            <person name="Brandt B.W."/>
            <person name="Braster M."/>
            <person name="Iturbe Espinoza P."/>
            <person name="Aerts J."/>
            <person name="Meima-Franke M."/>
            <person name="Piersma S.R."/>
            <person name="Bunduc C."/>
            <person name="Ummels R."/>
            <person name="Pain A."/>
            <person name="Fleming E.J."/>
            <person name="van der Wel N."/>
            <person name="Gherman V.D."/>
            <person name="Sarbu S.M."/>
            <person name="Bodelier P.L.E."/>
            <person name="Bitter W."/>
        </authorList>
    </citation>
    <scope>NUCLEOTIDE SEQUENCE</scope>
    <source>
        <strain evidence="5">Sulfur Cave</strain>
    </source>
</reference>
<evidence type="ECO:0000313" key="5">
    <source>
        <dbReference type="EMBL" id="UQX12195.1"/>
    </source>
</evidence>
<dbReference type="Proteomes" id="UP001056610">
    <property type="component" value="Chromosome"/>
</dbReference>
<protein>
    <submittedName>
        <fullName evidence="5">Glycosyltransferase family 4 protein</fullName>
    </submittedName>
</protein>
<dbReference type="EMBL" id="CP097320">
    <property type="protein sequence ID" value="UQX12195.1"/>
    <property type="molecule type" value="Genomic_DNA"/>
</dbReference>
<evidence type="ECO:0000313" key="6">
    <source>
        <dbReference type="Proteomes" id="UP001056610"/>
    </source>
</evidence>
<dbReference type="InterPro" id="IPR050194">
    <property type="entry name" value="Glycosyltransferase_grp1"/>
</dbReference>
<keyword evidence="6" id="KW-1185">Reference proteome</keyword>
<evidence type="ECO:0000259" key="4">
    <source>
        <dbReference type="Pfam" id="PF13579"/>
    </source>
</evidence>
<dbReference type="RefSeq" id="WP_219067657.1">
    <property type="nucleotide sequence ID" value="NZ_CAJUXY010000023.1"/>
</dbReference>
<dbReference type="Pfam" id="PF00534">
    <property type="entry name" value="Glycos_transf_1"/>
    <property type="match status" value="1"/>
</dbReference>